<feature type="region of interest" description="Disordered" evidence="1">
    <location>
        <begin position="76"/>
        <end position="113"/>
    </location>
</feature>
<dbReference type="Proteomes" id="UP000574276">
    <property type="component" value="Unassembled WGS sequence"/>
</dbReference>
<evidence type="ECO:0000313" key="2">
    <source>
        <dbReference type="EMBL" id="MBB2182665.1"/>
    </source>
</evidence>
<proteinExistence type="predicted"/>
<keyword evidence="3" id="KW-1185">Reference proteome</keyword>
<feature type="region of interest" description="Disordered" evidence="1">
    <location>
        <begin position="195"/>
        <end position="251"/>
    </location>
</feature>
<comment type="caution">
    <text evidence="2">The sequence shown here is derived from an EMBL/GenBank/DDBJ whole genome shotgun (WGS) entry which is preliminary data.</text>
</comment>
<accession>A0A839JYC8</accession>
<sequence length="265" mass="29441">MRISNANYNSSAKSFRMNQSMGKDSYSKNIQNQIANKQKELQNLAKAEDMSVEEKLKKKQEIEKEIADLTLQLRQHQIEQRNKQQQQKNSSKDDSLAASKSKQTAQKEGTGISQASMKAIISADSSMKQAQVQGSAATKLNGRAGVLEAEIKQDKAREVNTERKEAELSDIQDKIQTTVSSQMSTLSDAIETINEAASEERDSEKTEAKKTEQSKDSRTIEKDDSDDQLQTDNSKNTEKIATAAGNDEKVTTSQLINYTSVDILL</sequence>
<dbReference type="EMBL" id="JACEGA010000001">
    <property type="protein sequence ID" value="MBB2182665.1"/>
    <property type="molecule type" value="Genomic_DNA"/>
</dbReference>
<name>A0A839JYC8_9FIRM</name>
<feature type="region of interest" description="Disordered" evidence="1">
    <location>
        <begin position="1"/>
        <end position="34"/>
    </location>
</feature>
<reference evidence="2 3" key="1">
    <citation type="submission" date="2020-07" db="EMBL/GenBank/DDBJ databases">
        <title>Characterization and genome sequencing of isolate MD1, a novel member within the family Lachnospiraceae.</title>
        <authorList>
            <person name="Rettenmaier R."/>
            <person name="Di Bello L."/>
            <person name="Zinser C."/>
            <person name="Scheitz K."/>
            <person name="Liebl W."/>
            <person name="Zverlov V."/>
        </authorList>
    </citation>
    <scope>NUCLEOTIDE SEQUENCE [LARGE SCALE GENOMIC DNA]</scope>
    <source>
        <strain evidence="2 3">MD1</strain>
    </source>
</reference>
<organism evidence="2 3">
    <name type="scientific">Variimorphobacter saccharofermentans</name>
    <dbReference type="NCBI Taxonomy" id="2755051"/>
    <lineage>
        <taxon>Bacteria</taxon>
        <taxon>Bacillati</taxon>
        <taxon>Bacillota</taxon>
        <taxon>Clostridia</taxon>
        <taxon>Lachnospirales</taxon>
        <taxon>Lachnospiraceae</taxon>
        <taxon>Variimorphobacter</taxon>
    </lineage>
</organism>
<protein>
    <submittedName>
        <fullName evidence="2">FlxA-like family protein</fullName>
    </submittedName>
</protein>
<feature type="compositionally biased region" description="Polar residues" evidence="1">
    <location>
        <begin position="103"/>
        <end position="113"/>
    </location>
</feature>
<evidence type="ECO:0000313" key="3">
    <source>
        <dbReference type="Proteomes" id="UP000574276"/>
    </source>
</evidence>
<feature type="compositionally biased region" description="Basic and acidic residues" evidence="1">
    <location>
        <begin position="198"/>
        <end position="222"/>
    </location>
</feature>
<gene>
    <name evidence="2" type="ORF">H0486_07230</name>
</gene>
<evidence type="ECO:0000256" key="1">
    <source>
        <dbReference type="SAM" id="MobiDB-lite"/>
    </source>
</evidence>
<dbReference type="AlphaFoldDB" id="A0A839JYC8"/>